<protein>
    <recommendedName>
        <fullName evidence="1">Secretion system C-terminal sorting domain-containing protein</fullName>
    </recommendedName>
</protein>
<accession>A0A644V4M5</accession>
<reference evidence="2" key="1">
    <citation type="submission" date="2019-08" db="EMBL/GenBank/DDBJ databases">
        <authorList>
            <person name="Kucharzyk K."/>
            <person name="Murdoch R.W."/>
            <person name="Higgins S."/>
            <person name="Loffler F."/>
        </authorList>
    </citation>
    <scope>NUCLEOTIDE SEQUENCE</scope>
</reference>
<dbReference type="EMBL" id="VSSQ01000219">
    <property type="protein sequence ID" value="MPL86290.1"/>
    <property type="molecule type" value="Genomic_DNA"/>
</dbReference>
<dbReference type="Gene3D" id="2.60.120.200">
    <property type="match status" value="1"/>
</dbReference>
<dbReference type="NCBIfam" id="TIGR04183">
    <property type="entry name" value="Por_Secre_tail"/>
    <property type="match status" value="1"/>
</dbReference>
<sequence>MKKNTFILLAVFILLGNRAICQGSYLLDEDFDSYTVGTFPSSWVLQYPGYGSDLQVVTNSEFVSGTSSLKLEGKSNNSANAEFMLTTKPDMVWLEVNVKITYEGTTFMKNYPHALVGFNNNYRSSFSNGYACVSFLESGSIVAAGTTLQSYNPNQWYKVKIKYNVPMSTMDVWIDDVQKGANIAFTANTSKYNAVLLHGGNAGHSIDYFDNVKVWEDTYTGIDKAHGENSIQIISNQANSIITINCTSEASEQLVSIYNIQGQLKMQQVLQEGINDVDIAELPKGLYVVKAGIKASQIMQKIMKK</sequence>
<proteinExistence type="predicted"/>
<dbReference type="InterPro" id="IPR026444">
    <property type="entry name" value="Secre_tail"/>
</dbReference>
<comment type="caution">
    <text evidence="2">The sequence shown here is derived from an EMBL/GenBank/DDBJ whole genome shotgun (WGS) entry which is preliminary data.</text>
</comment>
<dbReference type="Pfam" id="PF18962">
    <property type="entry name" value="Por_Secre_tail"/>
    <property type="match status" value="1"/>
</dbReference>
<feature type="domain" description="Secretion system C-terminal sorting" evidence="1">
    <location>
        <begin position="238"/>
        <end position="302"/>
    </location>
</feature>
<gene>
    <name evidence="2" type="ORF">SDC9_32270</name>
</gene>
<dbReference type="AlphaFoldDB" id="A0A644V4M5"/>
<evidence type="ECO:0000313" key="2">
    <source>
        <dbReference type="EMBL" id="MPL86290.1"/>
    </source>
</evidence>
<name>A0A644V4M5_9ZZZZ</name>
<organism evidence="2">
    <name type="scientific">bioreactor metagenome</name>
    <dbReference type="NCBI Taxonomy" id="1076179"/>
    <lineage>
        <taxon>unclassified sequences</taxon>
        <taxon>metagenomes</taxon>
        <taxon>ecological metagenomes</taxon>
    </lineage>
</organism>
<evidence type="ECO:0000259" key="1">
    <source>
        <dbReference type="Pfam" id="PF18962"/>
    </source>
</evidence>